<dbReference type="AlphaFoldDB" id="A0A6J6SMS3"/>
<dbReference type="InterPro" id="IPR036188">
    <property type="entry name" value="FAD/NAD-bd_sf"/>
</dbReference>
<dbReference type="PANTHER" id="PTHR48105">
    <property type="entry name" value="THIOREDOXIN REDUCTASE 1-RELATED-RELATED"/>
    <property type="match status" value="1"/>
</dbReference>
<evidence type="ECO:0000256" key="1">
    <source>
        <dbReference type="ARBA" id="ARBA00022630"/>
    </source>
</evidence>
<evidence type="ECO:0000259" key="3">
    <source>
        <dbReference type="Pfam" id="PF07992"/>
    </source>
</evidence>
<sequence>MTHTSHDYDYDYDAIVVGGGPAGLQATLTLARVHRRVLMLDSGRYRNDPAGHMHNVVTHDGTPPADFRKLAREQVAAYPTATIWEDTVVAVRPDGGGYAVELADPDATVLTARGLVLATGVRDVLPAVPGLAGLWGDRVVHCPFCHGHEFAGQPVAVLGTVPAGHLPAILAPVVSHTTVLTDGAAPVPTAAGTTRTERVTGLHPTGSGVRVTFEHGPDLEVAGVYVSTTLEQTTPFAAQLGLRTLPSGCVEVDVMGRTSLPRVHAAGDMAHVAALPMPMSSVVGAAASGAMAAGSLVAALL</sequence>
<keyword evidence="2" id="KW-0560">Oxidoreductase</keyword>
<accession>A0A6J6SMS3</accession>
<dbReference type="Gene3D" id="3.50.50.60">
    <property type="entry name" value="FAD/NAD(P)-binding domain"/>
    <property type="match status" value="2"/>
</dbReference>
<dbReference type="PRINTS" id="PR00368">
    <property type="entry name" value="FADPNR"/>
</dbReference>
<organism evidence="4">
    <name type="scientific">freshwater metagenome</name>
    <dbReference type="NCBI Taxonomy" id="449393"/>
    <lineage>
        <taxon>unclassified sequences</taxon>
        <taxon>metagenomes</taxon>
        <taxon>ecological metagenomes</taxon>
    </lineage>
</organism>
<protein>
    <submittedName>
        <fullName evidence="4">Unannotated protein</fullName>
    </submittedName>
</protein>
<proteinExistence type="predicted"/>
<dbReference type="PRINTS" id="PR00469">
    <property type="entry name" value="PNDRDTASEII"/>
</dbReference>
<dbReference type="Pfam" id="PF07992">
    <property type="entry name" value="Pyr_redox_2"/>
    <property type="match status" value="2"/>
</dbReference>
<dbReference type="GO" id="GO:0016491">
    <property type="term" value="F:oxidoreductase activity"/>
    <property type="evidence" value="ECO:0007669"/>
    <property type="project" value="UniProtKB-KW"/>
</dbReference>
<feature type="domain" description="FAD/NAD(P)-binding" evidence="3">
    <location>
        <begin position="12"/>
        <end position="159"/>
    </location>
</feature>
<dbReference type="InterPro" id="IPR050097">
    <property type="entry name" value="Ferredoxin-NADP_redctase_2"/>
</dbReference>
<gene>
    <name evidence="4" type="ORF">UFOPK2761_00927</name>
</gene>
<keyword evidence="1" id="KW-0285">Flavoprotein</keyword>
<dbReference type="SUPFAM" id="SSF51905">
    <property type="entry name" value="FAD/NAD(P)-binding domain"/>
    <property type="match status" value="1"/>
</dbReference>
<reference evidence="4" key="1">
    <citation type="submission" date="2020-05" db="EMBL/GenBank/DDBJ databases">
        <authorList>
            <person name="Chiriac C."/>
            <person name="Salcher M."/>
            <person name="Ghai R."/>
            <person name="Kavagutti S V."/>
        </authorList>
    </citation>
    <scope>NUCLEOTIDE SEQUENCE</scope>
</reference>
<name>A0A6J6SMS3_9ZZZZ</name>
<dbReference type="InterPro" id="IPR023753">
    <property type="entry name" value="FAD/NAD-binding_dom"/>
</dbReference>
<feature type="domain" description="FAD/NAD(P)-binding" evidence="3">
    <location>
        <begin position="198"/>
        <end position="276"/>
    </location>
</feature>
<evidence type="ECO:0000313" key="4">
    <source>
        <dbReference type="EMBL" id="CAB4736221.1"/>
    </source>
</evidence>
<evidence type="ECO:0000256" key="2">
    <source>
        <dbReference type="ARBA" id="ARBA00023002"/>
    </source>
</evidence>
<dbReference type="EMBL" id="CAEZYQ010000005">
    <property type="protein sequence ID" value="CAB4736221.1"/>
    <property type="molecule type" value="Genomic_DNA"/>
</dbReference>